<dbReference type="Proteomes" id="UP001060085">
    <property type="component" value="Linkage Group LG04"/>
</dbReference>
<sequence>MEILLRSSPLPLLSTYQIQSPNVSSPNSPFLCPKARKISRKFHKKTTQINCKFDSFLELEPTSKPESLDFDVPWLGPSDRPRFDLVIIGAGPAGLRLAEQVSRYGIKVCCVDPFPLSMWPNNYGTWVDEFESLGLEDCFDKTWAMSCVYINDQKTKYLDRPYGRVGRKELKLKLLNGCVLNRVKFHQAKVLKIEHEEFESTVVCSDGRELKASLVVDASGFASSFIDYDKKRNHGYQIAHGILAEVDNHPFDLDKMVLMDWRDSHLGNEPNLRKNNSKFPTFLYAMPFSSNLIFLEETSLVSRPVLSYMEVKKRMVARLRHLGIKVTSIIEDEKCLIPMGGPLPRIPQNVMAIGGNSGIVHPSTGYMVARTMAVATVLADTIVECLGSTRMVRGTPLSHRVWNGLWPVEKRCIREFYTFGMETLLKLDLNGTRRFFDAFFDLDPQYWHGFLSSRLSLRELAMLSLSLFGHASNSSRLDIVTKCPAPLVRMMGNLALENI</sequence>
<comment type="caution">
    <text evidence="1">The sequence shown here is derived from an EMBL/GenBank/DDBJ whole genome shotgun (WGS) entry which is preliminary data.</text>
</comment>
<keyword evidence="2" id="KW-1185">Reference proteome</keyword>
<accession>A0ACC0B2M8</accession>
<reference evidence="2" key="1">
    <citation type="journal article" date="2023" name="Nat. Plants">
        <title>Single-cell RNA sequencing provides a high-resolution roadmap for understanding the multicellular compartmentation of specialized metabolism.</title>
        <authorList>
            <person name="Sun S."/>
            <person name="Shen X."/>
            <person name="Li Y."/>
            <person name="Li Y."/>
            <person name="Wang S."/>
            <person name="Li R."/>
            <person name="Zhang H."/>
            <person name="Shen G."/>
            <person name="Guo B."/>
            <person name="Wei J."/>
            <person name="Xu J."/>
            <person name="St-Pierre B."/>
            <person name="Chen S."/>
            <person name="Sun C."/>
        </authorList>
    </citation>
    <scope>NUCLEOTIDE SEQUENCE [LARGE SCALE GENOMIC DNA]</scope>
</reference>
<protein>
    <submittedName>
        <fullName evidence="1">Uncharacterized protein</fullName>
    </submittedName>
</protein>
<evidence type="ECO:0000313" key="2">
    <source>
        <dbReference type="Proteomes" id="UP001060085"/>
    </source>
</evidence>
<dbReference type="EMBL" id="CM044704">
    <property type="protein sequence ID" value="KAI5666758.1"/>
    <property type="molecule type" value="Genomic_DNA"/>
</dbReference>
<proteinExistence type="predicted"/>
<evidence type="ECO:0000313" key="1">
    <source>
        <dbReference type="EMBL" id="KAI5666758.1"/>
    </source>
</evidence>
<gene>
    <name evidence="1" type="ORF">M9H77_16611</name>
</gene>
<organism evidence="1 2">
    <name type="scientific">Catharanthus roseus</name>
    <name type="common">Madagascar periwinkle</name>
    <name type="synonym">Vinca rosea</name>
    <dbReference type="NCBI Taxonomy" id="4058"/>
    <lineage>
        <taxon>Eukaryota</taxon>
        <taxon>Viridiplantae</taxon>
        <taxon>Streptophyta</taxon>
        <taxon>Embryophyta</taxon>
        <taxon>Tracheophyta</taxon>
        <taxon>Spermatophyta</taxon>
        <taxon>Magnoliopsida</taxon>
        <taxon>eudicotyledons</taxon>
        <taxon>Gunneridae</taxon>
        <taxon>Pentapetalae</taxon>
        <taxon>asterids</taxon>
        <taxon>lamiids</taxon>
        <taxon>Gentianales</taxon>
        <taxon>Apocynaceae</taxon>
        <taxon>Rauvolfioideae</taxon>
        <taxon>Vinceae</taxon>
        <taxon>Catharanthinae</taxon>
        <taxon>Catharanthus</taxon>
    </lineage>
</organism>
<name>A0ACC0B2M8_CATRO</name>